<dbReference type="AlphaFoldDB" id="G8LJQ3"/>
<dbReference type="GO" id="GO:0019752">
    <property type="term" value="P:carboxylic acid metabolic process"/>
    <property type="evidence" value="ECO:0007669"/>
    <property type="project" value="InterPro"/>
</dbReference>
<evidence type="ECO:0000313" key="8">
    <source>
        <dbReference type="EMBL" id="AEW74451.1"/>
    </source>
</evidence>
<dbReference type="STRING" id="299767.GCA_900068845_02978"/>
<protein>
    <submittedName>
        <fullName evidence="8">L-2,4-diaminobutyrate decarboxylase</fullName>
    </submittedName>
</protein>
<feature type="modified residue" description="N6-(pyridoxal phosphate)lysine" evidence="6">
    <location>
        <position position="311"/>
    </location>
</feature>
<dbReference type="InterPro" id="IPR002129">
    <property type="entry name" value="PyrdxlP-dep_de-COase"/>
</dbReference>
<proteinExistence type="inferred from homology"/>
<organism evidence="8 9">
    <name type="scientific">Enterobacter ludwigii</name>
    <dbReference type="NCBI Taxonomy" id="299767"/>
    <lineage>
        <taxon>Bacteria</taxon>
        <taxon>Pseudomonadati</taxon>
        <taxon>Pseudomonadota</taxon>
        <taxon>Gammaproteobacteria</taxon>
        <taxon>Enterobacterales</taxon>
        <taxon>Enterobacteriaceae</taxon>
        <taxon>Enterobacter</taxon>
        <taxon>Enterobacter cloacae complex</taxon>
    </lineage>
</organism>
<evidence type="ECO:0000313" key="9">
    <source>
        <dbReference type="Proteomes" id="UP000007838"/>
    </source>
</evidence>
<evidence type="ECO:0000256" key="6">
    <source>
        <dbReference type="PIRSR" id="PIRSR602129-50"/>
    </source>
</evidence>
<evidence type="ECO:0000256" key="5">
    <source>
        <dbReference type="ARBA" id="ARBA00023239"/>
    </source>
</evidence>
<name>G8LJQ3_9ENTR</name>
<dbReference type="GO" id="GO:0030170">
    <property type="term" value="F:pyridoxal phosphate binding"/>
    <property type="evidence" value="ECO:0007669"/>
    <property type="project" value="InterPro"/>
</dbReference>
<evidence type="ECO:0000256" key="3">
    <source>
        <dbReference type="ARBA" id="ARBA00022793"/>
    </source>
</evidence>
<keyword evidence="5 7" id="KW-0456">Lyase</keyword>
<accession>G8LJQ3</accession>
<dbReference type="CDD" id="cd06450">
    <property type="entry name" value="DOPA_deC_like"/>
    <property type="match status" value="1"/>
</dbReference>
<evidence type="ECO:0000256" key="2">
    <source>
        <dbReference type="ARBA" id="ARBA00009533"/>
    </source>
</evidence>
<dbReference type="KEGG" id="eec:EcWSU1_03023"/>
<dbReference type="Proteomes" id="UP000007838">
    <property type="component" value="Chromosome"/>
</dbReference>
<dbReference type="PANTHER" id="PTHR45677:SF8">
    <property type="entry name" value="CYSTEINE SULFINIC ACID DECARBOXYLASE"/>
    <property type="match status" value="1"/>
</dbReference>
<dbReference type="SUPFAM" id="SSF53383">
    <property type="entry name" value="PLP-dependent transferases"/>
    <property type="match status" value="1"/>
</dbReference>
<keyword evidence="4 6" id="KW-0663">Pyridoxal phosphate</keyword>
<dbReference type="Gene3D" id="3.90.1150.170">
    <property type="match status" value="1"/>
</dbReference>
<dbReference type="EMBL" id="CP002886">
    <property type="protein sequence ID" value="AEW74451.1"/>
    <property type="molecule type" value="Genomic_DNA"/>
</dbReference>
<dbReference type="Gene3D" id="3.40.640.10">
    <property type="entry name" value="Type I PLP-dependent aspartate aminotransferase-like (Major domain)"/>
    <property type="match status" value="1"/>
</dbReference>
<dbReference type="GO" id="GO:0005737">
    <property type="term" value="C:cytoplasm"/>
    <property type="evidence" value="ECO:0007669"/>
    <property type="project" value="TreeGrafter"/>
</dbReference>
<dbReference type="GO" id="GO:0016831">
    <property type="term" value="F:carboxy-lyase activity"/>
    <property type="evidence" value="ECO:0007669"/>
    <property type="project" value="UniProtKB-KW"/>
</dbReference>
<evidence type="ECO:0000256" key="4">
    <source>
        <dbReference type="ARBA" id="ARBA00022898"/>
    </source>
</evidence>
<evidence type="ECO:0000256" key="7">
    <source>
        <dbReference type="RuleBase" id="RU000382"/>
    </source>
</evidence>
<dbReference type="HOGENOM" id="CLU_011856_0_4_6"/>
<dbReference type="InterPro" id="IPR015421">
    <property type="entry name" value="PyrdxlP-dep_Trfase_major"/>
</dbReference>
<evidence type="ECO:0000256" key="1">
    <source>
        <dbReference type="ARBA" id="ARBA00001933"/>
    </source>
</evidence>
<dbReference type="Pfam" id="PF00282">
    <property type="entry name" value="Pyridoxal_deC"/>
    <property type="match status" value="1"/>
</dbReference>
<sequence length="492" mass="54259">MLNTMSDSNPILFSSAQSIEAYQQAIEQSTQAVMQWLKQPEMYQGKTVAELRDRIKLDFNPKGLGNEAAIERAVEFFLKDSLSVHHPQCVAHLHCPSLVVSQAAEVLINATNQSMDSWDQSPSATIIEIKLIEWLRTRVGYQAGDAGVFTSGGTQSNLMGLMLARDAFFARQGHSVQQDGLVGDLRKIRVLCSENAHFSVQKNMALMGLGYQSVVQVKTDEFSRMDLSDLAAKIEQCNANGEQILAIVATAGTTDAGAIDPLRAIAELAAKQNIWVHVDAAWGGALLMSEQYRHYLDGIELVDSVTLDFHKQFFQTISCGAFLLKEARHYELMRYQAAYLNSEFDEEAGVPNLVSKSLQTTRRFDALKLWMSLEALGQEQYAAIIDHGVTLAQQVAAYVKEQPALELVMQPQLASVLFRFRGQVQMDDAGIALLNQKIGDALLESGRANVGVTEHNGVTCLKLTLLNPTVTLEDIKVLLSLVERTAQEVLAK</sequence>
<comment type="cofactor">
    <cofactor evidence="1 6 7">
        <name>pyridoxal 5'-phosphate</name>
        <dbReference type="ChEBI" id="CHEBI:597326"/>
    </cofactor>
</comment>
<gene>
    <name evidence="8" type="primary">ddc</name>
    <name evidence="8" type="ORF">EcWSU1_03023</name>
</gene>
<comment type="similarity">
    <text evidence="2 7">Belongs to the group II decarboxylase family.</text>
</comment>
<dbReference type="PANTHER" id="PTHR45677">
    <property type="entry name" value="GLUTAMATE DECARBOXYLASE-RELATED"/>
    <property type="match status" value="1"/>
</dbReference>
<keyword evidence="3" id="KW-0210">Decarboxylase</keyword>
<dbReference type="InterPro" id="IPR015424">
    <property type="entry name" value="PyrdxlP-dep_Trfase"/>
</dbReference>
<reference evidence="8 9" key="1">
    <citation type="journal article" date="2011" name="Stand. Genomic Sci.">
        <title>Complete genome of the onion pathogen Enterobacter cloacae EcWSU1.</title>
        <authorList>
            <person name="Humann J.L."/>
            <person name="Wildung M."/>
            <person name="Cheng C.H."/>
            <person name="Lee T."/>
            <person name="Stewart J.E."/>
            <person name="Drew J.C."/>
            <person name="Triplett E.W."/>
            <person name="Main D."/>
            <person name="Schroeder B.K."/>
        </authorList>
    </citation>
    <scope>NUCLEOTIDE SEQUENCE [LARGE SCALE GENOMIC DNA]</scope>
    <source>
        <strain evidence="8 9">EcWSU1</strain>
    </source>
</reference>
<dbReference type="eggNOG" id="COG0076">
    <property type="taxonomic scope" value="Bacteria"/>
</dbReference>